<reference evidence="1 2" key="1">
    <citation type="submission" date="2019-06" db="EMBL/GenBank/DDBJ databases">
        <title>Genome sequence analysis of &gt;100 Bacillus licheniformis strains suggests intrinsic resistance to this species.</title>
        <authorList>
            <person name="Wels M."/>
            <person name="Siezen R.J."/>
            <person name="Johansen E."/>
            <person name="Stuer-Lauridsen B."/>
            <person name="Bjerre K."/>
            <person name="Nielsen B.K.K."/>
        </authorList>
    </citation>
    <scope>NUCLEOTIDE SEQUENCE [LARGE SCALE GENOMIC DNA]</scope>
    <source>
        <strain evidence="1 2">BAC-16736</strain>
    </source>
</reference>
<name>A0A8B5Y9Y9_BACLI</name>
<organism evidence="1 2">
    <name type="scientific">Bacillus licheniformis</name>
    <dbReference type="NCBI Taxonomy" id="1402"/>
    <lineage>
        <taxon>Bacteria</taxon>
        <taxon>Bacillati</taxon>
        <taxon>Bacillota</taxon>
        <taxon>Bacilli</taxon>
        <taxon>Bacillales</taxon>
        <taxon>Bacillaceae</taxon>
        <taxon>Bacillus</taxon>
    </lineage>
</organism>
<accession>A0A8B5Y9Y9</accession>
<dbReference type="EMBL" id="NILC01000026">
    <property type="protein sequence ID" value="TWL25488.1"/>
    <property type="molecule type" value="Genomic_DNA"/>
</dbReference>
<proteinExistence type="predicted"/>
<comment type="caution">
    <text evidence="1">The sequence shown here is derived from an EMBL/GenBank/DDBJ whole genome shotgun (WGS) entry which is preliminary data.</text>
</comment>
<sequence>MKRVKGCRPDRQPFTLFFAFRRFSSIHPLHEGSLKGV</sequence>
<gene>
    <name evidence="1" type="ORF">CHCC16736_4371</name>
</gene>
<dbReference type="AlphaFoldDB" id="A0A8B5Y9Y9"/>
<dbReference type="Proteomes" id="UP000435910">
    <property type="component" value="Unassembled WGS sequence"/>
</dbReference>
<protein>
    <submittedName>
        <fullName evidence="1">Uncharacterized protein</fullName>
    </submittedName>
</protein>
<evidence type="ECO:0000313" key="2">
    <source>
        <dbReference type="Proteomes" id="UP000435910"/>
    </source>
</evidence>
<evidence type="ECO:0000313" key="1">
    <source>
        <dbReference type="EMBL" id="TWL25488.1"/>
    </source>
</evidence>